<organism evidence="6 7">
    <name type="scientific">Motilimonas cestriensis</name>
    <dbReference type="NCBI Taxonomy" id="2742685"/>
    <lineage>
        <taxon>Bacteria</taxon>
        <taxon>Pseudomonadati</taxon>
        <taxon>Pseudomonadota</taxon>
        <taxon>Gammaproteobacteria</taxon>
        <taxon>Alteromonadales</taxon>
        <taxon>Alteromonadales genera incertae sedis</taxon>
        <taxon>Motilimonas</taxon>
    </lineage>
</organism>
<dbReference type="InterPro" id="IPR036735">
    <property type="entry name" value="NGN_dom_sf"/>
</dbReference>
<evidence type="ECO:0000313" key="7">
    <source>
        <dbReference type="Proteomes" id="UP001201273"/>
    </source>
</evidence>
<evidence type="ECO:0000256" key="2">
    <source>
        <dbReference type="ARBA" id="ARBA00023015"/>
    </source>
</evidence>
<feature type="domain" description="NusG-like N-terminal" evidence="5">
    <location>
        <begin position="6"/>
        <end position="105"/>
    </location>
</feature>
<protein>
    <recommendedName>
        <fullName evidence="4">Transcription antitermination protein RfaH</fullName>
    </recommendedName>
</protein>
<dbReference type="InterPro" id="IPR010215">
    <property type="entry name" value="Transcription_antiterm_RfaH"/>
</dbReference>
<dbReference type="SMART" id="SM00738">
    <property type="entry name" value="NGN"/>
    <property type="match status" value="1"/>
</dbReference>
<dbReference type="SUPFAM" id="SSF82679">
    <property type="entry name" value="N-utilization substance G protein NusG, N-terminal domain"/>
    <property type="match status" value="1"/>
</dbReference>
<keyword evidence="7" id="KW-1185">Reference proteome</keyword>
<dbReference type="RefSeq" id="WP_233051629.1">
    <property type="nucleotide sequence ID" value="NZ_JAIMJA010000003.1"/>
</dbReference>
<gene>
    <name evidence="4 6" type="primary">rfaH</name>
    <name evidence="6" type="ORF">K6Y31_04400</name>
</gene>
<keyword evidence="1 4" id="KW-0889">Transcription antitermination</keyword>
<dbReference type="Gene3D" id="3.30.70.940">
    <property type="entry name" value="NusG, N-terminal domain"/>
    <property type="match status" value="1"/>
</dbReference>
<evidence type="ECO:0000256" key="4">
    <source>
        <dbReference type="HAMAP-Rule" id="MF_00951"/>
    </source>
</evidence>
<comment type="caution">
    <text evidence="6">The sequence shown here is derived from an EMBL/GenBank/DDBJ whole genome shotgun (WGS) entry which is preliminary data.</text>
</comment>
<evidence type="ECO:0000256" key="1">
    <source>
        <dbReference type="ARBA" id="ARBA00022814"/>
    </source>
</evidence>
<dbReference type="Proteomes" id="UP001201273">
    <property type="component" value="Unassembled WGS sequence"/>
</dbReference>
<comment type="function">
    <text evidence="4">Enhances distal genes transcription elongation in a specialized subset of operons that encode extracytoplasmic components.</text>
</comment>
<proteinExistence type="inferred from homology"/>
<dbReference type="InterPro" id="IPR043425">
    <property type="entry name" value="NusG-like"/>
</dbReference>
<dbReference type="NCBIfam" id="TIGR01955">
    <property type="entry name" value="RfaH"/>
    <property type="match status" value="1"/>
</dbReference>
<dbReference type="PANTHER" id="PTHR30265:SF7">
    <property type="entry name" value="TRANSCRIPTION ANTITERMINATION PROTEIN RFAH"/>
    <property type="match status" value="1"/>
</dbReference>
<sequence length="172" mass="19284">MSNDVSSKWYLLYCKSKEEAKASLHLANQGIESFYPTIHIEKCVRGKKKLVVETLFPSYLFVKIDPLRANFNAIRSTRGVNDFVKFGGNYASVSADLVEYLSTSVEQHQHAQRVLCQLPKSGDKVRVESGPFAGLEAIYQSDDGLERSVLLIKLINQWQKISLPNTQCTVAA</sequence>
<keyword evidence="3 4" id="KW-0804">Transcription</keyword>
<name>A0ABS8W8G2_9GAMM</name>
<dbReference type="NCBIfam" id="NF006534">
    <property type="entry name" value="PRK09014.1"/>
    <property type="match status" value="1"/>
</dbReference>
<dbReference type="PANTHER" id="PTHR30265">
    <property type="entry name" value="RHO-INTERACTING TRANSCRIPTION TERMINATION FACTOR NUSG"/>
    <property type="match status" value="1"/>
</dbReference>
<dbReference type="CDD" id="cd09892">
    <property type="entry name" value="NGN_SP_RfaH"/>
    <property type="match status" value="1"/>
</dbReference>
<evidence type="ECO:0000313" key="6">
    <source>
        <dbReference type="EMBL" id="MCE2594051.1"/>
    </source>
</evidence>
<evidence type="ECO:0000259" key="5">
    <source>
        <dbReference type="SMART" id="SM00738"/>
    </source>
</evidence>
<comment type="similarity">
    <text evidence="4">Belongs to the RfaH family.</text>
</comment>
<dbReference type="HAMAP" id="MF_00951">
    <property type="entry name" value="RfaH"/>
    <property type="match status" value="1"/>
</dbReference>
<dbReference type="Pfam" id="PF02357">
    <property type="entry name" value="NusG"/>
    <property type="match status" value="1"/>
</dbReference>
<keyword evidence="2 4" id="KW-0805">Transcription regulation</keyword>
<evidence type="ECO:0000256" key="3">
    <source>
        <dbReference type="ARBA" id="ARBA00023163"/>
    </source>
</evidence>
<dbReference type="EMBL" id="JAIMJA010000003">
    <property type="protein sequence ID" value="MCE2594051.1"/>
    <property type="molecule type" value="Genomic_DNA"/>
</dbReference>
<keyword evidence="4" id="KW-0238">DNA-binding</keyword>
<comment type="subunit">
    <text evidence="4">Interacts with both the nontemplate DNA and the RNA polymerase (RNAP).</text>
</comment>
<reference evidence="6 7" key="1">
    <citation type="journal article" date="2022" name="Environ. Microbiol. Rep.">
        <title>Eco-phylogenetic analyses reveal divergent evolution of vitamin B12 metabolism in the marine bacterial family 'Psychromonadaceae'.</title>
        <authorList>
            <person name="Jin X."/>
            <person name="Yang Y."/>
            <person name="Cao H."/>
            <person name="Gao B."/>
            <person name="Zhao Z."/>
        </authorList>
    </citation>
    <scope>NUCLEOTIDE SEQUENCE [LARGE SCALE GENOMIC DNA]</scope>
    <source>
        <strain evidence="6 7">MKS20</strain>
    </source>
</reference>
<dbReference type="InterPro" id="IPR006645">
    <property type="entry name" value="NGN-like_dom"/>
</dbReference>
<accession>A0ABS8W8G2</accession>